<keyword evidence="7" id="KW-0482">Metalloprotease</keyword>
<evidence type="ECO:0000256" key="9">
    <source>
        <dbReference type="SAM" id="MobiDB-lite"/>
    </source>
</evidence>
<dbReference type="AlphaFoldDB" id="A0A1G6RDZ3"/>
<dbReference type="InterPro" id="IPR007132">
    <property type="entry name" value="DUF346"/>
</dbReference>
<gene>
    <name evidence="11" type="ORF">SAMN05444580_102439</name>
</gene>
<dbReference type="Pfam" id="PF05572">
    <property type="entry name" value="Peptidase_M43"/>
    <property type="match status" value="1"/>
</dbReference>
<evidence type="ECO:0000256" key="7">
    <source>
        <dbReference type="ARBA" id="ARBA00023049"/>
    </source>
</evidence>
<evidence type="ECO:0000256" key="8">
    <source>
        <dbReference type="ARBA" id="ARBA00023157"/>
    </source>
</evidence>
<dbReference type="STRING" id="168276.SAMN05444580_102439"/>
<dbReference type="Gene3D" id="3.40.390.10">
    <property type="entry name" value="Collagenase (Catalytic Domain)"/>
    <property type="match status" value="1"/>
</dbReference>
<dbReference type="GO" id="GO:0046872">
    <property type="term" value="F:metal ion binding"/>
    <property type="evidence" value="ECO:0007669"/>
    <property type="project" value="UniProtKB-KW"/>
</dbReference>
<dbReference type="RefSeq" id="WP_083577495.1">
    <property type="nucleotide sequence ID" value="NZ_FNAB01000002.1"/>
</dbReference>
<evidence type="ECO:0000313" key="11">
    <source>
        <dbReference type="EMBL" id="SDD02860.1"/>
    </source>
</evidence>
<dbReference type="SUPFAM" id="SSF55486">
    <property type="entry name" value="Metalloproteases ('zincins'), catalytic domain"/>
    <property type="match status" value="1"/>
</dbReference>
<dbReference type="Proteomes" id="UP000199417">
    <property type="component" value="Unassembled WGS sequence"/>
</dbReference>
<proteinExistence type="inferred from homology"/>
<dbReference type="Gene3D" id="2.120.10.70">
    <property type="entry name" value="Fucose-specific lectin"/>
    <property type="match status" value="1"/>
</dbReference>
<dbReference type="SUPFAM" id="SSF89372">
    <property type="entry name" value="Fucose-specific lectin"/>
    <property type="match status" value="1"/>
</dbReference>
<feature type="region of interest" description="Disordered" evidence="9">
    <location>
        <begin position="392"/>
        <end position="411"/>
    </location>
</feature>
<dbReference type="GO" id="GO:0006508">
    <property type="term" value="P:proteolysis"/>
    <property type="evidence" value="ECO:0007669"/>
    <property type="project" value="UniProtKB-KW"/>
</dbReference>
<evidence type="ECO:0000313" key="12">
    <source>
        <dbReference type="Proteomes" id="UP000199417"/>
    </source>
</evidence>
<keyword evidence="4" id="KW-0732">Signal</keyword>
<keyword evidence="12" id="KW-1185">Reference proteome</keyword>
<evidence type="ECO:0000256" key="5">
    <source>
        <dbReference type="ARBA" id="ARBA00022801"/>
    </source>
</evidence>
<dbReference type="InterPro" id="IPR024079">
    <property type="entry name" value="MetalloPept_cat_dom_sf"/>
</dbReference>
<dbReference type="PANTHER" id="PTHR47466:SF1">
    <property type="entry name" value="METALLOPROTEASE MEP1 (AFU_ORTHOLOGUE AFUA_1G07730)-RELATED"/>
    <property type="match status" value="1"/>
</dbReference>
<dbReference type="EMBL" id="FNAB01000002">
    <property type="protein sequence ID" value="SDD02860.1"/>
    <property type="molecule type" value="Genomic_DNA"/>
</dbReference>
<dbReference type="PANTHER" id="PTHR47466">
    <property type="match status" value="1"/>
</dbReference>
<name>A0A1G6RDZ3_9NOCA</name>
<keyword evidence="5" id="KW-0378">Hydrolase</keyword>
<feature type="domain" description="Peptidase M43 pregnancy-associated plasma-A" evidence="10">
    <location>
        <begin position="156"/>
        <end position="299"/>
    </location>
</feature>
<evidence type="ECO:0000259" key="10">
    <source>
        <dbReference type="Pfam" id="PF05572"/>
    </source>
</evidence>
<evidence type="ECO:0000256" key="3">
    <source>
        <dbReference type="ARBA" id="ARBA00022723"/>
    </source>
</evidence>
<evidence type="ECO:0000256" key="1">
    <source>
        <dbReference type="ARBA" id="ARBA00008721"/>
    </source>
</evidence>
<keyword evidence="3" id="KW-0479">Metal-binding</keyword>
<evidence type="ECO:0000256" key="6">
    <source>
        <dbReference type="ARBA" id="ARBA00022833"/>
    </source>
</evidence>
<reference evidence="11 12" key="1">
    <citation type="submission" date="2016-10" db="EMBL/GenBank/DDBJ databases">
        <authorList>
            <person name="de Groot N.N."/>
        </authorList>
    </citation>
    <scope>NUCLEOTIDE SEQUENCE [LARGE SCALE GENOMIC DNA]</scope>
    <source>
        <strain evidence="11 12">JCM 11308</strain>
    </source>
</reference>
<dbReference type="GO" id="GO:0008237">
    <property type="term" value="F:metallopeptidase activity"/>
    <property type="evidence" value="ECO:0007669"/>
    <property type="project" value="UniProtKB-KW"/>
</dbReference>
<sequence>MTSNDANVELPTRRKCGAMEVHRRLLTESESYRIARSEIENQTIELESTGAAAARGLARIPVVVHVVAHTPEQNISDAQIASQIEVLNRDFRAANDDLSTVPAVFEELVGDAQLEFFLATADPLGRPSNGITRTSTNVAAFDQGDGVKFVESGGATAWPAERYLNIWVCQLEGGLLGYAQFPGGPVATDGVVITHTGFGTVGTAAAPFNLGRTTTHEIGHYLNLFHIWGDDGTGCRGSDEVDDTPNQAGSNGGIPTFPRITCNNGPNGDLFMDYMDYTDDAGMVMFTKGQVARMTACLDGARRQLWTERHAPEPAVPRVEAPPATAEAPAVAGAVSVIGQPTVVSTDSGRMDVFVTGADGAVHHKWWDGSGWRPSQDGWESLGRPELAARAEWHAGDGEVAAEPSEMSAST</sequence>
<organism evidence="11 12">
    <name type="scientific">Rhodococcus tukisamuensis</name>
    <dbReference type="NCBI Taxonomy" id="168276"/>
    <lineage>
        <taxon>Bacteria</taxon>
        <taxon>Bacillati</taxon>
        <taxon>Actinomycetota</taxon>
        <taxon>Actinomycetes</taxon>
        <taxon>Mycobacteriales</taxon>
        <taxon>Nocardiaceae</taxon>
        <taxon>Rhodococcus</taxon>
    </lineage>
</organism>
<keyword evidence="6" id="KW-0862">Zinc</keyword>
<dbReference type="Pfam" id="PF03984">
    <property type="entry name" value="DUF346"/>
    <property type="match status" value="1"/>
</dbReference>
<evidence type="ECO:0000256" key="2">
    <source>
        <dbReference type="ARBA" id="ARBA00022670"/>
    </source>
</evidence>
<comment type="similarity">
    <text evidence="1">Belongs to the peptidase M43B family.</text>
</comment>
<evidence type="ECO:0000256" key="4">
    <source>
        <dbReference type="ARBA" id="ARBA00022729"/>
    </source>
</evidence>
<protein>
    <recommendedName>
        <fullName evidence="10">Peptidase M43 pregnancy-associated plasma-A domain-containing protein</fullName>
    </recommendedName>
</protein>
<dbReference type="InterPro" id="IPR008754">
    <property type="entry name" value="Peptidase_M43"/>
</dbReference>
<accession>A0A1G6RDZ3</accession>
<keyword evidence="8" id="KW-1015">Disulfide bond</keyword>
<keyword evidence="2" id="KW-0645">Protease</keyword>
<dbReference type="CDD" id="cd04275">
    <property type="entry name" value="ZnMc_pappalysin_like"/>
    <property type="match status" value="1"/>
</dbReference>